<dbReference type="InterPro" id="IPR011043">
    <property type="entry name" value="Gal_Oxase/kelch_b-propeller"/>
</dbReference>
<dbReference type="VEuPathDB" id="VectorBase:GBRI031560"/>
<reference evidence="5" key="1">
    <citation type="submission" date="2014-03" db="EMBL/GenBank/DDBJ databases">
        <authorList>
            <person name="Aksoy S."/>
            <person name="Warren W."/>
            <person name="Wilson R.K."/>
        </authorList>
    </citation>
    <scope>NUCLEOTIDE SEQUENCE [LARGE SCALE GENOMIC DNA]</scope>
    <source>
        <strain evidence="5">IAEA</strain>
    </source>
</reference>
<dbReference type="InterPro" id="IPR015915">
    <property type="entry name" value="Kelch-typ_b-propeller"/>
</dbReference>
<evidence type="ECO:0000256" key="1">
    <source>
        <dbReference type="ARBA" id="ARBA00022441"/>
    </source>
</evidence>
<evidence type="ECO:0000313" key="4">
    <source>
        <dbReference type="EnsemblMetazoa" id="GBRI031560-PA"/>
    </source>
</evidence>
<dbReference type="PANTHER" id="PTHR45632">
    <property type="entry name" value="LD33804P"/>
    <property type="match status" value="1"/>
</dbReference>
<evidence type="ECO:0000313" key="5">
    <source>
        <dbReference type="Proteomes" id="UP000091820"/>
    </source>
</evidence>
<dbReference type="SMART" id="SM00612">
    <property type="entry name" value="Kelch"/>
    <property type="match status" value="3"/>
</dbReference>
<protein>
    <submittedName>
        <fullName evidence="4">BACK domain-containing protein</fullName>
    </submittedName>
</protein>
<dbReference type="InterPro" id="IPR011705">
    <property type="entry name" value="BACK"/>
</dbReference>
<dbReference type="PANTHER" id="PTHR45632:SF17">
    <property type="entry name" value="KELCH-LIKE PROTEIN 31"/>
    <property type="match status" value="1"/>
</dbReference>
<reference evidence="4" key="2">
    <citation type="submission" date="2020-05" db="UniProtKB">
        <authorList>
            <consortium name="EnsemblMetazoa"/>
        </authorList>
    </citation>
    <scope>IDENTIFICATION</scope>
    <source>
        <strain evidence="4">IAEA</strain>
    </source>
</reference>
<dbReference type="Gene3D" id="2.120.10.80">
    <property type="entry name" value="Kelch-type beta propeller"/>
    <property type="match status" value="2"/>
</dbReference>
<keyword evidence="2" id="KW-0677">Repeat</keyword>
<name>A0A1A9WTN9_9MUSC</name>
<dbReference type="Pfam" id="PF07707">
    <property type="entry name" value="BACK"/>
    <property type="match status" value="1"/>
</dbReference>
<dbReference type="SUPFAM" id="SSF50965">
    <property type="entry name" value="Galactose oxidase, central domain"/>
    <property type="match status" value="1"/>
</dbReference>
<sequence length="420" mass="48802">MSFTDLHSLKELCDSIHKYILDHFDDLFDEEELLLLPFQKIQELISDDQLLVKCEENVYKAAINWLKHDIEERKVHLPELMDHIRLPLISTQFLQNHVAAEPLLIEDLECNKLLMKALFHKLASVEEGKDLSDKFRIRKGIEYHDERFYVFLVGSLLSAPNKSDMYTNCKIYDISRDKLISISNMNENRSYNSTIALNGIVYSMGGYNEGRLRTAECYDPINKRWNYIAPMTNERHSFGICSYNDFVYVVSGYFTSTVECYNPAIDKWSSCPNIPNEHSSYTRATLLENSIYSLVDGCNSASCLRFDPREEQWYGLNMMLNLSDRFQIVSFERTLFYIGSKFCKRLDVRMNTWESMPPMHGERYDFSAVIAADNIYVLGGSNVKNVERYNIVNNEWTIIDSMVIEHYRGGAAVLSGDFEF</sequence>
<keyword evidence="5" id="KW-1185">Reference proteome</keyword>
<dbReference type="Proteomes" id="UP000091820">
    <property type="component" value="Unassembled WGS sequence"/>
</dbReference>
<evidence type="ECO:0000256" key="2">
    <source>
        <dbReference type="ARBA" id="ARBA00022737"/>
    </source>
</evidence>
<dbReference type="STRING" id="37001.A0A1A9WTN9"/>
<dbReference type="Pfam" id="PF01344">
    <property type="entry name" value="Kelch_1"/>
    <property type="match status" value="3"/>
</dbReference>
<dbReference type="Gene3D" id="1.25.40.420">
    <property type="match status" value="1"/>
</dbReference>
<dbReference type="SMART" id="SM00875">
    <property type="entry name" value="BACK"/>
    <property type="match status" value="1"/>
</dbReference>
<proteinExistence type="predicted"/>
<dbReference type="InterPro" id="IPR006652">
    <property type="entry name" value="Kelch_1"/>
</dbReference>
<keyword evidence="1" id="KW-0880">Kelch repeat</keyword>
<feature type="domain" description="BACK" evidence="3">
    <location>
        <begin position="2"/>
        <end position="99"/>
    </location>
</feature>
<dbReference type="EnsemblMetazoa" id="GBRI031560-RA">
    <property type="protein sequence ID" value="GBRI031560-PA"/>
    <property type="gene ID" value="GBRI031560"/>
</dbReference>
<dbReference type="FunFam" id="1.25.40.420:FF:000001">
    <property type="entry name" value="Kelch-like family member 12"/>
    <property type="match status" value="1"/>
</dbReference>
<accession>A0A1A9WTN9</accession>
<evidence type="ECO:0000259" key="3">
    <source>
        <dbReference type="SMART" id="SM00875"/>
    </source>
</evidence>
<dbReference type="AlphaFoldDB" id="A0A1A9WTN9"/>
<organism evidence="4 5">
    <name type="scientific">Glossina brevipalpis</name>
    <dbReference type="NCBI Taxonomy" id="37001"/>
    <lineage>
        <taxon>Eukaryota</taxon>
        <taxon>Metazoa</taxon>
        <taxon>Ecdysozoa</taxon>
        <taxon>Arthropoda</taxon>
        <taxon>Hexapoda</taxon>
        <taxon>Insecta</taxon>
        <taxon>Pterygota</taxon>
        <taxon>Neoptera</taxon>
        <taxon>Endopterygota</taxon>
        <taxon>Diptera</taxon>
        <taxon>Brachycera</taxon>
        <taxon>Muscomorpha</taxon>
        <taxon>Hippoboscoidea</taxon>
        <taxon>Glossinidae</taxon>
        <taxon>Glossina</taxon>
    </lineage>
</organism>